<reference evidence="12" key="1">
    <citation type="journal article" date="2022" name="Int. J. Syst. Evol. Microbiol.">
        <title>Apilactobacillus apisilvae sp. nov., Nicolia spurrieriana gen. nov. sp. nov., Bombilactobacillus folatiphilus sp. nov. and Bombilactobacillus thymidiniphilus sp. nov., four new lactic acid bacterial isolates from stingless bees Tetragonula carbonaria and Austroplebeia australis.</title>
        <authorList>
            <person name="Oliphant S.A."/>
            <person name="Watson-Haigh N.S."/>
            <person name="Sumby K.M."/>
            <person name="Gardner J."/>
            <person name="Groom S."/>
            <person name="Jiranek V."/>
        </authorList>
    </citation>
    <scope>NUCLEOTIDE SEQUENCE</scope>
    <source>
        <strain evidence="12">SG4_D2</strain>
    </source>
</reference>
<accession>A0ABY4P914</accession>
<keyword evidence="6 8" id="KW-0326">Glycosidase</keyword>
<dbReference type="InterPro" id="IPR013189">
    <property type="entry name" value="Glyco_hydro_32_C"/>
</dbReference>
<dbReference type="PANTHER" id="PTHR43101:SF1">
    <property type="entry name" value="BETA-FRUCTOSIDASE"/>
    <property type="match status" value="1"/>
</dbReference>
<dbReference type="InterPro" id="IPR013320">
    <property type="entry name" value="ConA-like_dom_sf"/>
</dbReference>
<keyword evidence="5 8" id="KW-0378">Hydrolase</keyword>
<evidence type="ECO:0000256" key="4">
    <source>
        <dbReference type="ARBA" id="ARBA00019623"/>
    </source>
</evidence>
<dbReference type="InterPro" id="IPR051214">
    <property type="entry name" value="GH32_Enzymes"/>
</dbReference>
<feature type="domain" description="Glycosyl hydrolase family 32 C-terminal" evidence="11">
    <location>
        <begin position="344"/>
        <end position="447"/>
    </location>
</feature>
<comment type="function">
    <text evidence="9">Enables the bacterium to metabolize sucrose as a sole carbon source.</text>
</comment>
<evidence type="ECO:0000256" key="8">
    <source>
        <dbReference type="RuleBase" id="RU362110"/>
    </source>
</evidence>
<dbReference type="SUPFAM" id="SSF49899">
    <property type="entry name" value="Concanavalin A-like lectins/glucanases"/>
    <property type="match status" value="1"/>
</dbReference>
<dbReference type="Gene3D" id="2.115.10.20">
    <property type="entry name" value="Glycosyl hydrolase domain, family 43"/>
    <property type="match status" value="1"/>
</dbReference>
<dbReference type="InterPro" id="IPR001362">
    <property type="entry name" value="Glyco_hydro_32"/>
</dbReference>
<dbReference type="CDD" id="cd08996">
    <property type="entry name" value="GH32_FFase"/>
    <property type="match status" value="1"/>
</dbReference>
<dbReference type="EMBL" id="CP093366">
    <property type="protein sequence ID" value="UQS82029.1"/>
    <property type="molecule type" value="Genomic_DNA"/>
</dbReference>
<organism evidence="12 13">
    <name type="scientific">Bombilactobacillus folatiphilus</name>
    <dbReference type="NCBI Taxonomy" id="2923362"/>
    <lineage>
        <taxon>Bacteria</taxon>
        <taxon>Bacillati</taxon>
        <taxon>Bacillota</taxon>
        <taxon>Bacilli</taxon>
        <taxon>Lactobacillales</taxon>
        <taxon>Lactobacillaceae</taxon>
        <taxon>Bombilactobacillus</taxon>
    </lineage>
</organism>
<gene>
    <name evidence="12" type="ORF">MOO45_07525</name>
</gene>
<keyword evidence="9" id="KW-0119">Carbohydrate metabolism</keyword>
<keyword evidence="9" id="KW-0963">Cytoplasm</keyword>
<dbReference type="EC" id="3.2.1.26" evidence="3 8"/>
<keyword evidence="13" id="KW-1185">Reference proteome</keyword>
<evidence type="ECO:0000259" key="11">
    <source>
        <dbReference type="Pfam" id="PF08244"/>
    </source>
</evidence>
<dbReference type="InterPro" id="IPR013148">
    <property type="entry name" value="Glyco_hydro_32_N"/>
</dbReference>
<dbReference type="PANTHER" id="PTHR43101">
    <property type="entry name" value="BETA-FRUCTOSIDASE"/>
    <property type="match status" value="1"/>
</dbReference>
<dbReference type="Pfam" id="PF08244">
    <property type="entry name" value="Glyco_hydro_32C"/>
    <property type="match status" value="1"/>
</dbReference>
<evidence type="ECO:0000313" key="13">
    <source>
        <dbReference type="Proteomes" id="UP000831495"/>
    </source>
</evidence>
<dbReference type="GO" id="GO:0004564">
    <property type="term" value="F:beta-fructofuranosidase activity"/>
    <property type="evidence" value="ECO:0007669"/>
    <property type="project" value="UniProtKB-EC"/>
</dbReference>
<evidence type="ECO:0000313" key="12">
    <source>
        <dbReference type="EMBL" id="UQS82029.1"/>
    </source>
</evidence>
<comment type="catalytic activity">
    <reaction evidence="8">
        <text>Hydrolysis of terminal non-reducing beta-D-fructofuranoside residues in beta-D-fructofuranosides.</text>
        <dbReference type="EC" id="3.2.1.26"/>
    </reaction>
</comment>
<dbReference type="InterPro" id="IPR023296">
    <property type="entry name" value="Glyco_hydro_beta-prop_sf"/>
</dbReference>
<evidence type="ECO:0000256" key="3">
    <source>
        <dbReference type="ARBA" id="ARBA00012758"/>
    </source>
</evidence>
<dbReference type="Proteomes" id="UP000831495">
    <property type="component" value="Chromosome"/>
</dbReference>
<evidence type="ECO:0000256" key="5">
    <source>
        <dbReference type="ARBA" id="ARBA00022801"/>
    </source>
</evidence>
<proteinExistence type="inferred from homology"/>
<dbReference type="RefSeq" id="WP_249514300.1">
    <property type="nucleotide sequence ID" value="NZ_CP093366.1"/>
</dbReference>
<evidence type="ECO:0000256" key="9">
    <source>
        <dbReference type="RuleBase" id="RU365015"/>
    </source>
</evidence>
<evidence type="ECO:0000256" key="2">
    <source>
        <dbReference type="ARBA" id="ARBA00009902"/>
    </source>
</evidence>
<dbReference type="Pfam" id="PF00251">
    <property type="entry name" value="Glyco_hydro_32N"/>
    <property type="match status" value="1"/>
</dbReference>
<comment type="pathway">
    <text evidence="1 9">Glycan biosynthesis; sucrose metabolism.</text>
</comment>
<sequence>MTNQVTNARYRLGYHVAAPSGWINDPNGFCYFKGYYHLFYQYYPEAPEWGPMHWGHVRSRDLVHWQTLPTALVPGDREDRNGCFSGSAIVKDDTLYLIYTGNNYYDASDPNRYWQNQNLAYSQDGIHFTKYEHNPIIATPPDDSTQEFRDPKVWEHDGQYYLIAGNQTKDHLGRVLLYQSEDLKKWNYLGPLTQAQQAELEGYMWECPDLFRVNGQDILMTSPQGIEAQAQKYLNLHQSVYFPGQLNYQKAKFEQDGLAELDLGHDFYAPQTMLAPDGRRILIGWMDMWESDMPEQKDGWAGALTLPRELTWQAGQLYMQPIQETQQLRQEILLQKDYSVKDATVLCENEATTELQLKLDLMQFKDGQFHLQFVDEQTNAQTVLTYQADQQQLTVQRSDRPTDRFARVKDSDQLQLQIFVDRSSLEIFVNQGEVVFSERYYFETAPKILASSSTDTSLQVQIYRLDNQAISF</sequence>
<dbReference type="Gene3D" id="2.60.120.560">
    <property type="entry name" value="Exo-inulinase, domain 1"/>
    <property type="match status" value="1"/>
</dbReference>
<evidence type="ECO:0000256" key="6">
    <source>
        <dbReference type="ARBA" id="ARBA00023295"/>
    </source>
</evidence>
<dbReference type="InterPro" id="IPR006232">
    <property type="entry name" value="Suc6P_hydrolase"/>
</dbReference>
<evidence type="ECO:0000256" key="1">
    <source>
        <dbReference type="ARBA" id="ARBA00004914"/>
    </source>
</evidence>
<dbReference type="NCBIfam" id="TIGR01322">
    <property type="entry name" value="scrB_fam"/>
    <property type="match status" value="1"/>
</dbReference>
<evidence type="ECO:0000259" key="10">
    <source>
        <dbReference type="Pfam" id="PF00251"/>
    </source>
</evidence>
<evidence type="ECO:0000256" key="7">
    <source>
        <dbReference type="ARBA" id="ARBA00033367"/>
    </source>
</evidence>
<dbReference type="SMART" id="SM00640">
    <property type="entry name" value="Glyco_32"/>
    <property type="match status" value="1"/>
</dbReference>
<name>A0ABY4P914_9LACO</name>
<protein>
    <recommendedName>
        <fullName evidence="4 8">Sucrose-6-phosphate hydrolase</fullName>
        <ecNumber evidence="3 8">3.2.1.26</ecNumber>
    </recommendedName>
    <alternativeName>
        <fullName evidence="7 9">Invertase</fullName>
    </alternativeName>
</protein>
<comment type="subcellular location">
    <subcellularLocation>
        <location evidence="9">Cytoplasm</location>
    </subcellularLocation>
</comment>
<feature type="domain" description="Glycosyl hydrolase family 32 N-terminal" evidence="10">
    <location>
        <begin position="15"/>
        <end position="321"/>
    </location>
</feature>
<dbReference type="SUPFAM" id="SSF75005">
    <property type="entry name" value="Arabinanase/levansucrase/invertase"/>
    <property type="match status" value="1"/>
</dbReference>
<comment type="similarity">
    <text evidence="2 8">Belongs to the glycosyl hydrolase 32 family.</text>
</comment>